<feature type="non-terminal residue" evidence="1">
    <location>
        <position position="56"/>
    </location>
</feature>
<accession>A0A0B6YG39</accession>
<dbReference type="EMBL" id="HACG01008333">
    <property type="protein sequence ID" value="CEK55198.1"/>
    <property type="molecule type" value="Transcribed_RNA"/>
</dbReference>
<dbReference type="AlphaFoldDB" id="A0A0B6YG39"/>
<proteinExistence type="predicted"/>
<reference evidence="1" key="1">
    <citation type="submission" date="2014-12" db="EMBL/GenBank/DDBJ databases">
        <title>Insight into the proteome of Arion vulgaris.</title>
        <authorList>
            <person name="Aradska J."/>
            <person name="Bulat T."/>
            <person name="Smidak R."/>
            <person name="Sarate P."/>
            <person name="Gangsoo J."/>
            <person name="Sialana F."/>
            <person name="Bilban M."/>
            <person name="Lubec G."/>
        </authorList>
    </citation>
    <scope>NUCLEOTIDE SEQUENCE</scope>
    <source>
        <tissue evidence="1">Skin</tissue>
    </source>
</reference>
<organism evidence="1">
    <name type="scientific">Arion vulgaris</name>
    <dbReference type="NCBI Taxonomy" id="1028688"/>
    <lineage>
        <taxon>Eukaryota</taxon>
        <taxon>Metazoa</taxon>
        <taxon>Spiralia</taxon>
        <taxon>Lophotrochozoa</taxon>
        <taxon>Mollusca</taxon>
        <taxon>Gastropoda</taxon>
        <taxon>Heterobranchia</taxon>
        <taxon>Euthyneura</taxon>
        <taxon>Panpulmonata</taxon>
        <taxon>Eupulmonata</taxon>
        <taxon>Stylommatophora</taxon>
        <taxon>Helicina</taxon>
        <taxon>Arionoidea</taxon>
        <taxon>Arionidae</taxon>
        <taxon>Arion</taxon>
    </lineage>
</organism>
<protein>
    <submittedName>
        <fullName evidence="1">Uncharacterized protein</fullName>
    </submittedName>
</protein>
<evidence type="ECO:0000313" key="1">
    <source>
        <dbReference type="EMBL" id="CEK55198.1"/>
    </source>
</evidence>
<gene>
    <name evidence="1" type="primary">ORF24608</name>
</gene>
<name>A0A0B6YG39_9EUPU</name>
<sequence length="56" mass="6228">MFIFDANSSGLLPPPLDGQEKLQVENWNKGVRQQVKEGAANVQLIDAQEQPYIKSS</sequence>